<proteinExistence type="predicted"/>
<evidence type="ECO:0000313" key="2">
    <source>
        <dbReference type="Proteomes" id="UP001148662"/>
    </source>
</evidence>
<name>A0ACC1TBD5_9APHY</name>
<organism evidence="1 2">
    <name type="scientific">Phlebia brevispora</name>
    <dbReference type="NCBI Taxonomy" id="194682"/>
    <lineage>
        <taxon>Eukaryota</taxon>
        <taxon>Fungi</taxon>
        <taxon>Dikarya</taxon>
        <taxon>Basidiomycota</taxon>
        <taxon>Agaricomycotina</taxon>
        <taxon>Agaricomycetes</taxon>
        <taxon>Polyporales</taxon>
        <taxon>Meruliaceae</taxon>
        <taxon>Phlebia</taxon>
    </lineage>
</organism>
<comment type="caution">
    <text evidence="1">The sequence shown here is derived from an EMBL/GenBank/DDBJ whole genome shotgun (WGS) entry which is preliminary data.</text>
</comment>
<gene>
    <name evidence="1" type="ORF">NM688_g1409</name>
</gene>
<accession>A0ACC1TBD5</accession>
<evidence type="ECO:0000313" key="1">
    <source>
        <dbReference type="EMBL" id="KAJ3557564.1"/>
    </source>
</evidence>
<reference evidence="1" key="1">
    <citation type="submission" date="2022-07" db="EMBL/GenBank/DDBJ databases">
        <title>Genome Sequence of Phlebia brevispora.</title>
        <authorList>
            <person name="Buettner E."/>
        </authorList>
    </citation>
    <scope>NUCLEOTIDE SEQUENCE</scope>
    <source>
        <strain evidence="1">MPL23</strain>
    </source>
</reference>
<dbReference type="EMBL" id="JANHOG010000148">
    <property type="protein sequence ID" value="KAJ3557564.1"/>
    <property type="molecule type" value="Genomic_DNA"/>
</dbReference>
<keyword evidence="2" id="KW-1185">Reference proteome</keyword>
<dbReference type="Proteomes" id="UP001148662">
    <property type="component" value="Unassembled WGS sequence"/>
</dbReference>
<sequence length="386" mass="43941">MDPSHHSARNLFAKQLLRFMLHEDGIFSLEKLLSMIELNEFVWFLSRPFSLPFILRDANIEGMFNYLASNAPVMLTQYSGCRSILQIFIFALNGCERAEAWHNGEEHTVLPFAYFSRVYEIYIEMVAEVEESQDEWAVVLHLLGVVIAQCYQRDKATSGARLRCSARWAKALMKYCKPAITELHPFLQLRWVRIVEALQMYANKDKPRGASGFESYDSLNQFAWELPYGETYKDQPANGMPSKSEASDVDEDSEKANIISSPDLSDNTDTQQIEVHLAEMLCNFEFNRWAGSYQDSEDGDQVMAQPEGFVCRAQQAMGSLHLKITVSLARKPESGESEEDEERSNAVDDAEGLETPRIRTTLSQSKRTCAQEATLSDTYYKSLLLP</sequence>
<protein>
    <submittedName>
        <fullName evidence="1">Uncharacterized protein</fullName>
    </submittedName>
</protein>